<dbReference type="PANTHER" id="PTHR46586">
    <property type="entry name" value="ANKYRIN REPEAT-CONTAINING PROTEIN"/>
    <property type="match status" value="1"/>
</dbReference>
<feature type="region of interest" description="Disordered" evidence="1">
    <location>
        <begin position="98"/>
        <end position="125"/>
    </location>
</feature>
<sequence length="455" mass="50917">MLKVGYGSSAGQKSSVEASERLLATGTSMVSHAMSAFGIWRIGVPARWRKSLKTVYEAYSKLSHDELILFLKVRNLPTPGTDSELASRLAQHDVHTYHFPTTSSEPQPPSGSSDEDNHKARPCRQMRTPDLPVEILVHIIDYLNDWPLSRALGLPTSLQVPMDWSNACPTDLAMLTGSIPVIRAADPATNPPSKLGAAAAVRFEHVHVLEFFLTQHRCLFLSIFKDDLIPITASKHGRTAVLAWWKHGFEQHPDLVHPPKPGSIAEAVDGASRNGKIASLDWWISSGLPFEYTEAALEQASAKNRIAVLDWWKRQHSQNGLTLKIGRVMEMASNAGHVGVLEWWASSQLEYPLDRHILQRASTLGKIQVLDWWLGSGLQLSFDQEALIGATRHNRSEVLEWWDKSGLPVQYRMCDIEEALEEAMGGGDKARDWWKKKGVDFKADDKEWMKLQTLN</sequence>
<reference evidence="3" key="2">
    <citation type="submission" date="2015-01" db="EMBL/GenBank/DDBJ databases">
        <title>Evolutionary Origins and Diversification of the Mycorrhizal Mutualists.</title>
        <authorList>
            <consortium name="DOE Joint Genome Institute"/>
            <consortium name="Mycorrhizal Genomics Consortium"/>
            <person name="Kohler A."/>
            <person name="Kuo A."/>
            <person name="Nagy L.G."/>
            <person name="Floudas D."/>
            <person name="Copeland A."/>
            <person name="Barry K.W."/>
            <person name="Cichocki N."/>
            <person name="Veneault-Fourrey C."/>
            <person name="LaButti K."/>
            <person name="Lindquist E.A."/>
            <person name="Lipzen A."/>
            <person name="Lundell T."/>
            <person name="Morin E."/>
            <person name="Murat C."/>
            <person name="Riley R."/>
            <person name="Ohm R."/>
            <person name="Sun H."/>
            <person name="Tunlid A."/>
            <person name="Henrissat B."/>
            <person name="Grigoriev I.V."/>
            <person name="Hibbett D.S."/>
            <person name="Martin F."/>
        </authorList>
    </citation>
    <scope>NUCLEOTIDE SEQUENCE [LARGE SCALE GENOMIC DNA]</scope>
    <source>
        <strain evidence="3">Marx 270</strain>
    </source>
</reference>
<evidence type="ECO:0008006" key="4">
    <source>
        <dbReference type="Google" id="ProtNLM"/>
    </source>
</evidence>
<dbReference type="HOGENOM" id="CLU_042810_0_0_1"/>
<protein>
    <recommendedName>
        <fullName evidence="4">SAP domain-containing protein</fullName>
    </recommendedName>
</protein>
<dbReference type="STRING" id="870435.A0A0C3PII7"/>
<dbReference type="OrthoDB" id="70387at2759"/>
<accession>A0A0C3PII7</accession>
<keyword evidence="3" id="KW-1185">Reference proteome</keyword>
<gene>
    <name evidence="2" type="ORF">M404DRAFT_11947</name>
</gene>
<dbReference type="AlphaFoldDB" id="A0A0C3PII7"/>
<organism evidence="2 3">
    <name type="scientific">Pisolithus tinctorius Marx 270</name>
    <dbReference type="NCBI Taxonomy" id="870435"/>
    <lineage>
        <taxon>Eukaryota</taxon>
        <taxon>Fungi</taxon>
        <taxon>Dikarya</taxon>
        <taxon>Basidiomycota</taxon>
        <taxon>Agaricomycotina</taxon>
        <taxon>Agaricomycetes</taxon>
        <taxon>Agaricomycetidae</taxon>
        <taxon>Boletales</taxon>
        <taxon>Sclerodermatineae</taxon>
        <taxon>Pisolithaceae</taxon>
        <taxon>Pisolithus</taxon>
    </lineage>
</organism>
<evidence type="ECO:0000313" key="3">
    <source>
        <dbReference type="Proteomes" id="UP000054217"/>
    </source>
</evidence>
<dbReference type="PANTHER" id="PTHR46586:SF3">
    <property type="entry name" value="ANKYRIN REPEAT-CONTAINING PROTEIN"/>
    <property type="match status" value="1"/>
</dbReference>
<proteinExistence type="predicted"/>
<dbReference type="Proteomes" id="UP000054217">
    <property type="component" value="Unassembled WGS sequence"/>
</dbReference>
<dbReference type="SUPFAM" id="SSF140860">
    <property type="entry name" value="Pseudo ankyrin repeat-like"/>
    <property type="match status" value="1"/>
</dbReference>
<dbReference type="EMBL" id="KN831945">
    <property type="protein sequence ID" value="KIO13935.1"/>
    <property type="molecule type" value="Genomic_DNA"/>
</dbReference>
<name>A0A0C3PII7_PISTI</name>
<reference evidence="2 3" key="1">
    <citation type="submission" date="2014-04" db="EMBL/GenBank/DDBJ databases">
        <authorList>
            <consortium name="DOE Joint Genome Institute"/>
            <person name="Kuo A."/>
            <person name="Kohler A."/>
            <person name="Costa M.D."/>
            <person name="Nagy L.G."/>
            <person name="Floudas D."/>
            <person name="Copeland A."/>
            <person name="Barry K.W."/>
            <person name="Cichocki N."/>
            <person name="Veneault-Fourrey C."/>
            <person name="LaButti K."/>
            <person name="Lindquist E.A."/>
            <person name="Lipzen A."/>
            <person name="Lundell T."/>
            <person name="Morin E."/>
            <person name="Murat C."/>
            <person name="Sun H."/>
            <person name="Tunlid A."/>
            <person name="Henrissat B."/>
            <person name="Grigoriev I.V."/>
            <person name="Hibbett D.S."/>
            <person name="Martin F."/>
            <person name="Nordberg H.P."/>
            <person name="Cantor M.N."/>
            <person name="Hua S.X."/>
        </authorList>
    </citation>
    <scope>NUCLEOTIDE SEQUENCE [LARGE SCALE GENOMIC DNA]</scope>
    <source>
        <strain evidence="2 3">Marx 270</strain>
    </source>
</reference>
<evidence type="ECO:0000313" key="2">
    <source>
        <dbReference type="EMBL" id="KIO13935.1"/>
    </source>
</evidence>
<dbReference type="InterPro" id="IPR052050">
    <property type="entry name" value="SecEffector_AnkRepeat"/>
</dbReference>
<evidence type="ECO:0000256" key="1">
    <source>
        <dbReference type="SAM" id="MobiDB-lite"/>
    </source>
</evidence>
<dbReference type="InParanoid" id="A0A0C3PII7"/>